<dbReference type="Proteomes" id="UP000053593">
    <property type="component" value="Unassembled WGS sequence"/>
</dbReference>
<evidence type="ECO:0000256" key="5">
    <source>
        <dbReference type="ARBA" id="ARBA00023065"/>
    </source>
</evidence>
<sequence>MRGSRLRNIATVSNIELRFKSRAIQAGKLYGAANVEVLETNKEEPTDSHKVFFVDSSDKDLRCGIHSSSTKTTRRAFANASNSSIPQSPVVGDKSNFQLSRVYDGNLTKSNDVPTFVDAAGRVDLAMKSSVTFDSVVITYNNYNEYKTDDDFAKDLFESPPTNTLFAAFIESHACEQSARRNAYNRGRWAAIANELVDTVIGLNALRHF</sequence>
<dbReference type="SUPFAM" id="SSF52943">
    <property type="entry name" value="ATP synthase (F1-ATPase), gamma subunit"/>
    <property type="match status" value="1"/>
</dbReference>
<name>A0A0D0CQJ4_9AGAR</name>
<dbReference type="InterPro" id="IPR035968">
    <property type="entry name" value="ATP_synth_F1_ATPase_gsu"/>
</dbReference>
<evidence type="ECO:0000256" key="6">
    <source>
        <dbReference type="ARBA" id="ARBA00023136"/>
    </source>
</evidence>
<keyword evidence="7" id="KW-0139">CF(1)</keyword>
<keyword evidence="10" id="KW-1185">Reference proteome</keyword>
<dbReference type="EMBL" id="KN834771">
    <property type="protein sequence ID" value="KIK61317.1"/>
    <property type="molecule type" value="Genomic_DNA"/>
</dbReference>
<keyword evidence="4" id="KW-0375">Hydrogen ion transport</keyword>
<keyword evidence="8" id="KW-0066">ATP synthesis</keyword>
<evidence type="ECO:0000256" key="2">
    <source>
        <dbReference type="ARBA" id="ARBA00007681"/>
    </source>
</evidence>
<evidence type="ECO:0000256" key="3">
    <source>
        <dbReference type="ARBA" id="ARBA00022448"/>
    </source>
</evidence>
<reference evidence="9 10" key="1">
    <citation type="submission" date="2014-04" db="EMBL/GenBank/DDBJ databases">
        <title>Evolutionary Origins and Diversification of the Mycorrhizal Mutualists.</title>
        <authorList>
            <consortium name="DOE Joint Genome Institute"/>
            <consortium name="Mycorrhizal Genomics Consortium"/>
            <person name="Kohler A."/>
            <person name="Kuo A."/>
            <person name="Nagy L.G."/>
            <person name="Floudas D."/>
            <person name="Copeland A."/>
            <person name="Barry K.W."/>
            <person name="Cichocki N."/>
            <person name="Veneault-Fourrey C."/>
            <person name="LaButti K."/>
            <person name="Lindquist E.A."/>
            <person name="Lipzen A."/>
            <person name="Lundell T."/>
            <person name="Morin E."/>
            <person name="Murat C."/>
            <person name="Riley R."/>
            <person name="Ohm R."/>
            <person name="Sun H."/>
            <person name="Tunlid A."/>
            <person name="Henrissat B."/>
            <person name="Grigoriev I.V."/>
            <person name="Hibbett D.S."/>
            <person name="Martin F."/>
        </authorList>
    </citation>
    <scope>NUCLEOTIDE SEQUENCE [LARGE SCALE GENOMIC DNA]</scope>
    <source>
        <strain evidence="9 10">FD-317 M1</strain>
    </source>
</reference>
<dbReference type="Gene3D" id="3.40.1380.10">
    <property type="match status" value="2"/>
</dbReference>
<accession>A0A0D0CQJ4</accession>
<dbReference type="GO" id="GO:0045259">
    <property type="term" value="C:proton-transporting ATP synthase complex"/>
    <property type="evidence" value="ECO:0007669"/>
    <property type="project" value="UniProtKB-KW"/>
</dbReference>
<dbReference type="OrthoDB" id="239812at2759"/>
<evidence type="ECO:0000256" key="7">
    <source>
        <dbReference type="ARBA" id="ARBA00023196"/>
    </source>
</evidence>
<dbReference type="AlphaFoldDB" id="A0A0D0CQJ4"/>
<dbReference type="HOGENOM" id="CLU_1315526_0_0_1"/>
<evidence type="ECO:0000313" key="9">
    <source>
        <dbReference type="EMBL" id="KIK61317.1"/>
    </source>
</evidence>
<comment type="similarity">
    <text evidence="2">Belongs to the ATPase gamma chain family.</text>
</comment>
<evidence type="ECO:0000256" key="1">
    <source>
        <dbReference type="ARBA" id="ARBA00004170"/>
    </source>
</evidence>
<keyword evidence="6" id="KW-0472">Membrane</keyword>
<keyword evidence="3" id="KW-0813">Transport</keyword>
<gene>
    <name evidence="9" type="ORF">GYMLUDRAFT_73335</name>
</gene>
<protein>
    <submittedName>
        <fullName evidence="9">Uncharacterized protein</fullName>
    </submittedName>
</protein>
<evidence type="ECO:0000313" key="10">
    <source>
        <dbReference type="Proteomes" id="UP000053593"/>
    </source>
</evidence>
<organism evidence="9 10">
    <name type="scientific">Collybiopsis luxurians FD-317 M1</name>
    <dbReference type="NCBI Taxonomy" id="944289"/>
    <lineage>
        <taxon>Eukaryota</taxon>
        <taxon>Fungi</taxon>
        <taxon>Dikarya</taxon>
        <taxon>Basidiomycota</taxon>
        <taxon>Agaricomycotina</taxon>
        <taxon>Agaricomycetes</taxon>
        <taxon>Agaricomycetidae</taxon>
        <taxon>Agaricales</taxon>
        <taxon>Marasmiineae</taxon>
        <taxon>Omphalotaceae</taxon>
        <taxon>Collybiopsis</taxon>
        <taxon>Collybiopsis luxurians</taxon>
    </lineage>
</organism>
<dbReference type="GO" id="GO:0046933">
    <property type="term" value="F:proton-transporting ATP synthase activity, rotational mechanism"/>
    <property type="evidence" value="ECO:0007669"/>
    <property type="project" value="InterPro"/>
</dbReference>
<proteinExistence type="inferred from homology"/>
<comment type="subcellular location">
    <subcellularLocation>
        <location evidence="1">Membrane</location>
        <topology evidence="1">Peripheral membrane protein</topology>
    </subcellularLocation>
</comment>
<evidence type="ECO:0000256" key="8">
    <source>
        <dbReference type="ARBA" id="ARBA00023310"/>
    </source>
</evidence>
<keyword evidence="5" id="KW-0406">Ion transport</keyword>
<evidence type="ECO:0000256" key="4">
    <source>
        <dbReference type="ARBA" id="ARBA00022781"/>
    </source>
</evidence>